<comment type="caution">
    <text evidence="3">The sequence shown here is derived from an EMBL/GenBank/DDBJ whole genome shotgun (WGS) entry which is preliminary data.</text>
</comment>
<dbReference type="NCBIfam" id="TIGR01201">
    <property type="entry name" value="HU_rel"/>
    <property type="match status" value="1"/>
</dbReference>
<feature type="domain" description="HU" evidence="2">
    <location>
        <begin position="28"/>
        <end position="110"/>
    </location>
</feature>
<dbReference type="InterPro" id="IPR005902">
    <property type="entry name" value="HU_DNA-bd_put"/>
</dbReference>
<sequence length="157" mass="17650">MLFFRRVMRKLSGKRLWFPQLITLGKPADTEELAGRLSAMSTVSKGDVFAVLSDLPDVMADILSNGRAVHIDGLGSFYLACTSRGNGVATKEEVDASQIKGLKVVFLPERYRGGDRQMKRPLVRQDMEFIEWEKPQENESVSKYKMHADDADATDDH</sequence>
<accession>A0A9E2KI14</accession>
<keyword evidence="1 3" id="KW-0238">DNA-binding</keyword>
<evidence type="ECO:0000313" key="4">
    <source>
        <dbReference type="Proteomes" id="UP000824236"/>
    </source>
</evidence>
<organism evidence="3 4">
    <name type="scientific">Candidatus Bacteroides intestinipullorum</name>
    <dbReference type="NCBI Taxonomy" id="2838471"/>
    <lineage>
        <taxon>Bacteria</taxon>
        <taxon>Pseudomonadati</taxon>
        <taxon>Bacteroidota</taxon>
        <taxon>Bacteroidia</taxon>
        <taxon>Bacteroidales</taxon>
        <taxon>Bacteroidaceae</taxon>
        <taxon>Bacteroides</taxon>
    </lineage>
</organism>
<protein>
    <submittedName>
        <fullName evidence="3">HU family DNA-binding protein</fullName>
    </submittedName>
</protein>
<dbReference type="SUPFAM" id="SSF47729">
    <property type="entry name" value="IHF-like DNA-binding proteins"/>
    <property type="match status" value="1"/>
</dbReference>
<reference evidence="3" key="2">
    <citation type="submission" date="2021-04" db="EMBL/GenBank/DDBJ databases">
        <authorList>
            <person name="Gilroy R."/>
        </authorList>
    </citation>
    <scope>NUCLEOTIDE SEQUENCE</scope>
    <source>
        <strain evidence="3">B3-3758</strain>
    </source>
</reference>
<reference evidence="3" key="1">
    <citation type="journal article" date="2021" name="PeerJ">
        <title>Extensive microbial diversity within the chicken gut microbiome revealed by metagenomics and culture.</title>
        <authorList>
            <person name="Gilroy R."/>
            <person name="Ravi A."/>
            <person name="Getino M."/>
            <person name="Pursley I."/>
            <person name="Horton D.L."/>
            <person name="Alikhan N.F."/>
            <person name="Baker D."/>
            <person name="Gharbi K."/>
            <person name="Hall N."/>
            <person name="Watson M."/>
            <person name="Adriaenssens E.M."/>
            <person name="Foster-Nyarko E."/>
            <person name="Jarju S."/>
            <person name="Secka A."/>
            <person name="Antonio M."/>
            <person name="Oren A."/>
            <person name="Chaudhuri R.R."/>
            <person name="La Ragione R."/>
            <person name="Hildebrand F."/>
            <person name="Pallen M.J."/>
        </authorList>
    </citation>
    <scope>NUCLEOTIDE SEQUENCE</scope>
    <source>
        <strain evidence="3">B3-3758</strain>
    </source>
</reference>
<dbReference type="Gene3D" id="4.10.520.10">
    <property type="entry name" value="IHF-like DNA-binding proteins"/>
    <property type="match status" value="1"/>
</dbReference>
<dbReference type="Pfam" id="PF18291">
    <property type="entry name" value="HU-HIG"/>
    <property type="match status" value="1"/>
</dbReference>
<dbReference type="AlphaFoldDB" id="A0A9E2KI14"/>
<dbReference type="EMBL" id="JAHLFO010000122">
    <property type="protein sequence ID" value="MBU3814624.1"/>
    <property type="molecule type" value="Genomic_DNA"/>
</dbReference>
<gene>
    <name evidence="3" type="ORF">H9791_09005</name>
</gene>
<name>A0A9E2KI14_9BACE</name>
<dbReference type="GO" id="GO:0003677">
    <property type="term" value="F:DNA binding"/>
    <property type="evidence" value="ECO:0007669"/>
    <property type="project" value="UniProtKB-KW"/>
</dbReference>
<dbReference type="InterPro" id="IPR041607">
    <property type="entry name" value="HU-HIG"/>
</dbReference>
<evidence type="ECO:0000313" key="3">
    <source>
        <dbReference type="EMBL" id="MBU3814624.1"/>
    </source>
</evidence>
<dbReference type="InterPro" id="IPR010992">
    <property type="entry name" value="IHF-like_DNA-bd_dom_sf"/>
</dbReference>
<evidence type="ECO:0000259" key="2">
    <source>
        <dbReference type="Pfam" id="PF18291"/>
    </source>
</evidence>
<evidence type="ECO:0000256" key="1">
    <source>
        <dbReference type="ARBA" id="ARBA00023125"/>
    </source>
</evidence>
<proteinExistence type="predicted"/>
<dbReference type="Proteomes" id="UP000824236">
    <property type="component" value="Unassembled WGS sequence"/>
</dbReference>